<evidence type="ECO:0000313" key="2">
    <source>
        <dbReference type="Proteomes" id="UP000008864"/>
    </source>
</evidence>
<dbReference type="InParanoid" id="A0A080WJB1"/>
<dbReference type="GeneID" id="71777739"/>
<reference evidence="2" key="1">
    <citation type="journal article" date="2012" name="MBio">
        <title>Comparative genome analysis of Trichophyton rubrum and related dermatophytes reveals candidate genes involved in infection.</title>
        <authorList>
            <person name="Martinez D.A."/>
            <person name="Oliver B.G."/>
            <person name="Graeser Y."/>
            <person name="Goldberg J.M."/>
            <person name="Li W."/>
            <person name="Martinez-Rossi N.M."/>
            <person name="Monod M."/>
            <person name="Shelest E."/>
            <person name="Barton R.C."/>
            <person name="Birch E."/>
            <person name="Brakhage A.A."/>
            <person name="Chen Z."/>
            <person name="Gurr S.J."/>
            <person name="Heiman D."/>
            <person name="Heitman J."/>
            <person name="Kosti I."/>
            <person name="Rossi A."/>
            <person name="Saif S."/>
            <person name="Samalova M."/>
            <person name="Saunders C.W."/>
            <person name="Shea T."/>
            <person name="Summerbell R.C."/>
            <person name="Xu J."/>
            <person name="Young S."/>
            <person name="Zeng Q."/>
            <person name="Birren B.W."/>
            <person name="Cuomo C.A."/>
            <person name="White T.C."/>
        </authorList>
    </citation>
    <scope>NUCLEOTIDE SEQUENCE [LARGE SCALE GENOMIC DNA]</scope>
    <source>
        <strain evidence="2">ATCC MYA-4607 / CBS 118892</strain>
    </source>
</reference>
<gene>
    <name evidence="1" type="ORF">TERG_12582</name>
</gene>
<dbReference type="RefSeq" id="XP_047607339.1">
    <property type="nucleotide sequence ID" value="XM_047751525.1"/>
</dbReference>
<dbReference type="AlphaFoldDB" id="A0A080WJB1"/>
<dbReference type="Proteomes" id="UP000008864">
    <property type="component" value="Unassembled WGS sequence"/>
</dbReference>
<accession>A0A080WJB1</accession>
<dbReference type="HOGENOM" id="CLU_1897681_0_0_1"/>
<name>A0A080WJB1_TRIRC</name>
<keyword evidence="2" id="KW-1185">Reference proteome</keyword>
<dbReference type="VEuPathDB" id="FungiDB:TERG_12582"/>
<evidence type="ECO:0000313" key="1">
    <source>
        <dbReference type="EMBL" id="KFL62806.1"/>
    </source>
</evidence>
<dbReference type="EMBL" id="GG700657">
    <property type="protein sequence ID" value="KFL62806.1"/>
    <property type="molecule type" value="Genomic_DNA"/>
</dbReference>
<sequence>MALPTCIPILPVMLSFRPWCECIPLLTLPRSVAIIPDMEWTLALSLLEAPPRFSTPATLCVDELLWSAPTTQPTCPLNILSGKLSRLPLKRDEGASARTDAFVSREFRRRRLDDDARVRTEALSVSRLFAVALE</sequence>
<protein>
    <submittedName>
        <fullName evidence="1">Uncharacterized protein</fullName>
    </submittedName>
</protein>
<proteinExistence type="predicted"/>
<organism evidence="1 2">
    <name type="scientific">Trichophyton rubrum (strain ATCC MYA-4607 / CBS 118892)</name>
    <name type="common">Athlete's foot fungus</name>
    <dbReference type="NCBI Taxonomy" id="559305"/>
    <lineage>
        <taxon>Eukaryota</taxon>
        <taxon>Fungi</taxon>
        <taxon>Dikarya</taxon>
        <taxon>Ascomycota</taxon>
        <taxon>Pezizomycotina</taxon>
        <taxon>Eurotiomycetes</taxon>
        <taxon>Eurotiomycetidae</taxon>
        <taxon>Onygenales</taxon>
        <taxon>Arthrodermataceae</taxon>
        <taxon>Trichophyton</taxon>
    </lineage>
</organism>